<protein>
    <submittedName>
        <fullName evidence="1">Uncharacterized protein</fullName>
    </submittedName>
</protein>
<dbReference type="EMBL" id="CYGX02000027">
    <property type="protein sequence ID" value="SIT40613.1"/>
    <property type="molecule type" value="Genomic_DNA"/>
</dbReference>
<keyword evidence="2" id="KW-1185">Reference proteome</keyword>
<name>A0A1N7RZW5_9BURK</name>
<evidence type="ECO:0000313" key="2">
    <source>
        <dbReference type="Proteomes" id="UP000187012"/>
    </source>
</evidence>
<proteinExistence type="predicted"/>
<dbReference type="AlphaFoldDB" id="A0A1N7RZW5"/>
<evidence type="ECO:0000313" key="1">
    <source>
        <dbReference type="EMBL" id="SIT40613.1"/>
    </source>
</evidence>
<sequence length="77" mass="8544">MDLLLAMSHVDSDRPQRGVNGLQLGLEIECPFLTVTPHGHAVVHRNQVTCFVQGINEFRFSLGLTNPLICSHDGRSF</sequence>
<reference evidence="1 2" key="1">
    <citation type="submission" date="2016-12" db="EMBL/GenBank/DDBJ databases">
        <authorList>
            <person name="Song W.-J."/>
            <person name="Kurnit D.M."/>
        </authorList>
    </citation>
    <scope>NUCLEOTIDE SEQUENCE [LARGE SCALE GENOMIC DNA]</scope>
    <source>
        <strain evidence="1 2">STM7296</strain>
    </source>
</reference>
<gene>
    <name evidence="1" type="ORF">BN2475_270002</name>
</gene>
<organism evidence="1 2">
    <name type="scientific">Paraburkholderia ribeironis</name>
    <dbReference type="NCBI Taxonomy" id="1247936"/>
    <lineage>
        <taxon>Bacteria</taxon>
        <taxon>Pseudomonadati</taxon>
        <taxon>Pseudomonadota</taxon>
        <taxon>Betaproteobacteria</taxon>
        <taxon>Burkholderiales</taxon>
        <taxon>Burkholderiaceae</taxon>
        <taxon>Paraburkholderia</taxon>
    </lineage>
</organism>
<accession>A0A1N7RZW5</accession>
<dbReference type="Proteomes" id="UP000187012">
    <property type="component" value="Unassembled WGS sequence"/>
</dbReference>